<organism evidence="2 3">
    <name type="scientific">Marinobacter xestospongiae</name>
    <dbReference type="NCBI Taxonomy" id="994319"/>
    <lineage>
        <taxon>Bacteria</taxon>
        <taxon>Pseudomonadati</taxon>
        <taxon>Pseudomonadota</taxon>
        <taxon>Gammaproteobacteria</taxon>
        <taxon>Pseudomonadales</taxon>
        <taxon>Marinobacteraceae</taxon>
        <taxon>Marinobacter</taxon>
    </lineage>
</organism>
<dbReference type="Pfam" id="PF20862">
    <property type="entry name" value="DUF6843"/>
    <property type="match status" value="1"/>
</dbReference>
<protein>
    <recommendedName>
        <fullName evidence="1">DUF6843 domain-containing protein</fullName>
    </recommendedName>
</protein>
<reference evidence="2 3" key="1">
    <citation type="submission" date="2023-10" db="EMBL/GenBank/DDBJ databases">
        <title>Characteristics and mechanism of a salt-tolerant marine origin heterotrophic nitrifying- aerobic denitrifying bacteria Marinobacter xestospongiae HN1.</title>
        <authorList>
            <person name="Qi R."/>
        </authorList>
    </citation>
    <scope>NUCLEOTIDE SEQUENCE [LARGE SCALE GENOMIC DNA]</scope>
    <source>
        <strain evidence="2 3">HN1</strain>
    </source>
</reference>
<comment type="caution">
    <text evidence="2">The sequence shown here is derived from an EMBL/GenBank/DDBJ whole genome shotgun (WGS) entry which is preliminary data.</text>
</comment>
<sequence>MLTEDLLQPELNRHQSKQWPLHGHRRVQLRGMLQLMNLKPAGKRPQTNTALIFLTFLLAFMATACADSKNVREPEIYLLPQNYTGAVYVVFDVINGQVPEYNGDDRVYRIPESGVLLTQLPMNEGVIEEEKVKFFSISEEGKETELTNHLYSTIHDNAQNRADKNTYLFGVGLGSLDLSDPHCTVFYRGFQVGTKSDIIDSDNYFRLRPYLQNQGIDCNDIGD</sequence>
<dbReference type="RefSeq" id="WP_316972187.1">
    <property type="nucleotide sequence ID" value="NZ_JAWIIJ010000001.1"/>
</dbReference>
<keyword evidence="3" id="KW-1185">Reference proteome</keyword>
<evidence type="ECO:0000259" key="1">
    <source>
        <dbReference type="Pfam" id="PF20862"/>
    </source>
</evidence>
<name>A0ABU3VSD5_9GAMM</name>
<evidence type="ECO:0000313" key="2">
    <source>
        <dbReference type="EMBL" id="MDV2077189.1"/>
    </source>
</evidence>
<proteinExistence type="predicted"/>
<dbReference type="EMBL" id="JAWIIJ010000001">
    <property type="protein sequence ID" value="MDV2077189.1"/>
    <property type="molecule type" value="Genomic_DNA"/>
</dbReference>
<dbReference type="Proteomes" id="UP001269819">
    <property type="component" value="Unassembled WGS sequence"/>
</dbReference>
<feature type="domain" description="DUF6843" evidence="1">
    <location>
        <begin position="73"/>
        <end position="159"/>
    </location>
</feature>
<evidence type="ECO:0000313" key="3">
    <source>
        <dbReference type="Proteomes" id="UP001269819"/>
    </source>
</evidence>
<accession>A0ABU3VSD5</accession>
<dbReference type="InterPro" id="IPR049293">
    <property type="entry name" value="DUF6843"/>
</dbReference>
<gene>
    <name evidence="2" type="ORF">RYS15_00770</name>
</gene>